<evidence type="ECO:0000256" key="1">
    <source>
        <dbReference type="SAM" id="Phobius"/>
    </source>
</evidence>
<gene>
    <name evidence="2" type="ORF">HP467_15735</name>
</gene>
<proteinExistence type="predicted"/>
<dbReference type="RefSeq" id="WP_175326754.1">
    <property type="nucleotide sequence ID" value="NZ_BAAAWP010000001.1"/>
</dbReference>
<evidence type="ECO:0000313" key="2">
    <source>
        <dbReference type="EMBL" id="NUU29542.1"/>
    </source>
</evidence>
<comment type="caution">
    <text evidence="2">The sequence shown here is derived from an EMBL/GenBank/DDBJ whole genome shotgun (WGS) entry which is preliminary data.</text>
</comment>
<evidence type="ECO:0000313" key="3">
    <source>
        <dbReference type="Proteomes" id="UP000539146"/>
    </source>
</evidence>
<dbReference type="Pfam" id="PF13196">
    <property type="entry name" value="DUF4012"/>
    <property type="match status" value="1"/>
</dbReference>
<dbReference type="AlphaFoldDB" id="A0A850E1I5"/>
<dbReference type="Proteomes" id="UP000539146">
    <property type="component" value="Unassembled WGS sequence"/>
</dbReference>
<keyword evidence="1" id="KW-0472">Membrane</keyword>
<name>A0A850E1I5_9MICO</name>
<accession>A0A850E1I5</accession>
<sequence length="606" mass="63154">MSDLPESRRTAVRRGNRARVVLWIVLAIVLLVILAVAWVGVRGVLAKGHLENAVADVQTLRTQLTGGDTASAEKTAVHLEDEAGAARSLTGDPIWRGSEHVPFFGTNLRAVRQIAGVVDDVSQGAVSPVAGVVSKLGTDSFAPKSGKVDLQPLVQAQAPVAEATATIDRAVKDADAIDTADTLSPVTSAVNQLRNALTSVHGQVDTANRVVQLAPAMLGADGNRQYLLLFQNNAELRAGGGIPGAVALLDVNDGKVALTAQASSGDFGPYGQSVLPLDQGTKGLYGDITGRYMQDVTLTPRFDVSAQLAREMWKQRSGQEVNGVIAIDPVTLGYLLKATGPVQLATGDTLTSDNAVKLLLSEAYAKYSDPKVQDAFFASAASAVFEKVSSGGFDAKQFVAALTRSAGEGRLRLWSADTSEEQLIDGTAVAGMLPTADEETRQFGVYLNDGTGSKMDYYLQKTISVGSSVCRKDGLPTSAVEVTIKNTAPADAATSLPKYVTGGGDFGTEPGKIKTLIAVYAPRNAIFLGASQDGKAVGVQTATDDGHPVAQLRTVLAPGESATFRVAFLGQAKNAKAGTEVLSTPGVEQTKALPLRFDCAAPVPAG</sequence>
<organism evidence="2 3">
    <name type="scientific">Curtobacterium citreum</name>
    <dbReference type="NCBI Taxonomy" id="2036"/>
    <lineage>
        <taxon>Bacteria</taxon>
        <taxon>Bacillati</taxon>
        <taxon>Actinomycetota</taxon>
        <taxon>Actinomycetes</taxon>
        <taxon>Micrococcales</taxon>
        <taxon>Microbacteriaceae</taxon>
        <taxon>Curtobacterium</taxon>
    </lineage>
</organism>
<protein>
    <submittedName>
        <fullName evidence="2">DUF4012 domain-containing protein</fullName>
    </submittedName>
</protein>
<dbReference type="EMBL" id="JABMCG010000125">
    <property type="protein sequence ID" value="NUU29542.1"/>
    <property type="molecule type" value="Genomic_DNA"/>
</dbReference>
<dbReference type="InterPro" id="IPR025101">
    <property type="entry name" value="DUF4012"/>
</dbReference>
<keyword evidence="1" id="KW-0812">Transmembrane</keyword>
<reference evidence="2 3" key="1">
    <citation type="submission" date="2020-05" db="EMBL/GenBank/DDBJ databases">
        <title>Genome Sequencing of Type Strains.</title>
        <authorList>
            <person name="Lemaire J.F."/>
            <person name="Inderbitzin P."/>
            <person name="Gregorio O.A."/>
            <person name="Collins S.B."/>
            <person name="Wespe N."/>
            <person name="Knight-Connoni V."/>
        </authorList>
    </citation>
    <scope>NUCLEOTIDE SEQUENCE [LARGE SCALE GENOMIC DNA]</scope>
    <source>
        <strain evidence="2 3">DSM 20512</strain>
    </source>
</reference>
<keyword evidence="1" id="KW-1133">Transmembrane helix</keyword>
<feature type="transmembrane region" description="Helical" evidence="1">
    <location>
        <begin position="20"/>
        <end position="41"/>
    </location>
</feature>